<evidence type="ECO:0000313" key="2">
    <source>
        <dbReference type="Proteomes" id="UP000001542"/>
    </source>
</evidence>
<dbReference type="RefSeq" id="XP_001326077.1">
    <property type="nucleotide sequence ID" value="XM_001326042.1"/>
</dbReference>
<sequence>MDSNSSEARVIMPAIIKGYDHLNNSAFVEWVIKACKNDDKPPKSKHVRRIINGMLRDSNVSMQMMVNIIIDDNHWQTNPILGAKLLYVALSVFQMMKKLEAADDALKKIDMLSSYYEKQRFDEKLTPYWNIALGLASIYHSKVIFHHQNPNVQPNFHSIDGKFPSEFFEILRGYLTKVIYESNRALANIADNFPCTVMVQPFIEEAINSYRLLKFVDKDNAAKTTLRDAEALFEKAQSIQFLRSAVIYPPKYNSIPEPRFSSYGAQ</sequence>
<dbReference type="InParanoid" id="A2E0H4"/>
<dbReference type="EMBL" id="DS113279">
    <property type="protein sequence ID" value="EAY13854.1"/>
    <property type="molecule type" value="Genomic_DNA"/>
</dbReference>
<organism evidence="1 2">
    <name type="scientific">Trichomonas vaginalis (strain ATCC PRA-98 / G3)</name>
    <dbReference type="NCBI Taxonomy" id="412133"/>
    <lineage>
        <taxon>Eukaryota</taxon>
        <taxon>Metamonada</taxon>
        <taxon>Parabasalia</taxon>
        <taxon>Trichomonadida</taxon>
        <taxon>Trichomonadidae</taxon>
        <taxon>Trichomonas</taxon>
    </lineage>
</organism>
<dbReference type="VEuPathDB" id="TrichDB:TVAG_044140"/>
<reference evidence="1" key="1">
    <citation type="submission" date="2006-10" db="EMBL/GenBank/DDBJ databases">
        <authorList>
            <person name="Amadeo P."/>
            <person name="Zhao Q."/>
            <person name="Wortman J."/>
            <person name="Fraser-Liggett C."/>
            <person name="Carlton J."/>
        </authorList>
    </citation>
    <scope>NUCLEOTIDE SEQUENCE</scope>
    <source>
        <strain evidence="1">G3</strain>
    </source>
</reference>
<dbReference type="KEGG" id="tva:4771839"/>
<proteinExistence type="predicted"/>
<name>A2E0H4_TRIV3</name>
<dbReference type="InterPro" id="IPR008942">
    <property type="entry name" value="ENTH_VHS"/>
</dbReference>
<keyword evidence="2" id="KW-1185">Reference proteome</keyword>
<protein>
    <submittedName>
        <fullName evidence="1">Uncharacterized protein</fullName>
    </submittedName>
</protein>
<dbReference type="Proteomes" id="UP000001542">
    <property type="component" value="Unassembled WGS sequence"/>
</dbReference>
<dbReference type="SMR" id="A2E0H4"/>
<evidence type="ECO:0000313" key="1">
    <source>
        <dbReference type="EMBL" id="EAY13854.1"/>
    </source>
</evidence>
<dbReference type="VEuPathDB" id="TrichDB:TVAGG3_0541410"/>
<gene>
    <name evidence="1" type="ORF">TVAG_044140</name>
</gene>
<dbReference type="SUPFAM" id="SSF48464">
    <property type="entry name" value="ENTH/VHS domain"/>
    <property type="match status" value="1"/>
</dbReference>
<reference evidence="1" key="2">
    <citation type="journal article" date="2007" name="Science">
        <title>Draft genome sequence of the sexually transmitted pathogen Trichomonas vaginalis.</title>
        <authorList>
            <person name="Carlton J.M."/>
            <person name="Hirt R.P."/>
            <person name="Silva J.C."/>
            <person name="Delcher A.L."/>
            <person name="Schatz M."/>
            <person name="Zhao Q."/>
            <person name="Wortman J.R."/>
            <person name="Bidwell S.L."/>
            <person name="Alsmark U.C.M."/>
            <person name="Besteiro S."/>
            <person name="Sicheritz-Ponten T."/>
            <person name="Noel C.J."/>
            <person name="Dacks J.B."/>
            <person name="Foster P.G."/>
            <person name="Simillion C."/>
            <person name="Van de Peer Y."/>
            <person name="Miranda-Saavedra D."/>
            <person name="Barton G.J."/>
            <person name="Westrop G.D."/>
            <person name="Mueller S."/>
            <person name="Dessi D."/>
            <person name="Fiori P.L."/>
            <person name="Ren Q."/>
            <person name="Paulsen I."/>
            <person name="Zhang H."/>
            <person name="Bastida-Corcuera F.D."/>
            <person name="Simoes-Barbosa A."/>
            <person name="Brown M.T."/>
            <person name="Hayes R.D."/>
            <person name="Mukherjee M."/>
            <person name="Okumura C.Y."/>
            <person name="Schneider R."/>
            <person name="Smith A.J."/>
            <person name="Vanacova S."/>
            <person name="Villalvazo M."/>
            <person name="Haas B.J."/>
            <person name="Pertea M."/>
            <person name="Feldblyum T.V."/>
            <person name="Utterback T.R."/>
            <person name="Shu C.L."/>
            <person name="Osoegawa K."/>
            <person name="de Jong P.J."/>
            <person name="Hrdy I."/>
            <person name="Horvathova L."/>
            <person name="Zubacova Z."/>
            <person name="Dolezal P."/>
            <person name="Malik S.B."/>
            <person name="Logsdon J.M. Jr."/>
            <person name="Henze K."/>
            <person name="Gupta A."/>
            <person name="Wang C.C."/>
            <person name="Dunne R.L."/>
            <person name="Upcroft J.A."/>
            <person name="Upcroft P."/>
            <person name="White O."/>
            <person name="Salzberg S.L."/>
            <person name="Tang P."/>
            <person name="Chiu C.-H."/>
            <person name="Lee Y.-S."/>
            <person name="Embley T.M."/>
            <person name="Coombs G.H."/>
            <person name="Mottram J.C."/>
            <person name="Tachezy J."/>
            <person name="Fraser-Liggett C.M."/>
            <person name="Johnson P.J."/>
        </authorList>
    </citation>
    <scope>NUCLEOTIDE SEQUENCE [LARGE SCALE GENOMIC DNA]</scope>
    <source>
        <strain evidence="1">G3</strain>
    </source>
</reference>
<accession>A2E0H4</accession>
<dbReference type="AlphaFoldDB" id="A2E0H4"/>
<dbReference type="Gene3D" id="1.25.40.90">
    <property type="match status" value="1"/>
</dbReference>